<sequence length="394" mass="42891">MSSYKIRYLETGEEQERPWMLVNEHEKSSWNVASQTDPAIEPFHQTLPDYNETKLHALPAVASQLGLSHVFIKDESTRFGLPAFKILGASWAIHKAICQRLDIPVASALDDVRKSLSTAQSSGNAIRLVTCSEGNWGRATARMAKILSIPATIYVPGFMSEYTQNLLRGEGADVKVLKDGSYDDSISATRHDAETTGALMVMDTSWEGYQDVPQWVTQGYSTMLTETDRQVDSLTGGLKPNTLFVSVGVGSWAHSVVAHYKAADATNRIISVEPDSAASLKESLHVDKLTSIQTGETIMAGMNCGTPSLIAWPVLRDGVRAAVTVTDSEAHKDVEYLKKQGVNAGPCGAATLAALRKYADTLDAQERANMIVVLFSTEGWRQYKVPTVSMSSTS</sequence>
<dbReference type="Proteomes" id="UP000799537">
    <property type="component" value="Unassembled WGS sequence"/>
</dbReference>
<name>A0A6A6D4Z6_ZASCE</name>
<reference evidence="2" key="1">
    <citation type="journal article" date="2020" name="Stud. Mycol.">
        <title>101 Dothideomycetes genomes: a test case for predicting lifestyles and emergence of pathogens.</title>
        <authorList>
            <person name="Haridas S."/>
            <person name="Albert R."/>
            <person name="Binder M."/>
            <person name="Bloem J."/>
            <person name="Labutti K."/>
            <person name="Salamov A."/>
            <person name="Andreopoulos B."/>
            <person name="Baker S."/>
            <person name="Barry K."/>
            <person name="Bills G."/>
            <person name="Bluhm B."/>
            <person name="Cannon C."/>
            <person name="Castanera R."/>
            <person name="Culley D."/>
            <person name="Daum C."/>
            <person name="Ezra D."/>
            <person name="Gonzalez J."/>
            <person name="Henrissat B."/>
            <person name="Kuo A."/>
            <person name="Liang C."/>
            <person name="Lipzen A."/>
            <person name="Lutzoni F."/>
            <person name="Magnuson J."/>
            <person name="Mondo S."/>
            <person name="Nolan M."/>
            <person name="Ohm R."/>
            <person name="Pangilinan J."/>
            <person name="Park H.-J."/>
            <person name="Ramirez L."/>
            <person name="Alfaro M."/>
            <person name="Sun H."/>
            <person name="Tritt A."/>
            <person name="Yoshinaga Y."/>
            <person name="Zwiers L.-H."/>
            <person name="Turgeon B."/>
            <person name="Goodwin S."/>
            <person name="Spatafora J."/>
            <person name="Crous P."/>
            <person name="Grigoriev I."/>
        </authorList>
    </citation>
    <scope>NUCLEOTIDE SEQUENCE</scope>
    <source>
        <strain evidence="2">ATCC 36951</strain>
    </source>
</reference>
<dbReference type="RefSeq" id="XP_033674377.1">
    <property type="nucleotide sequence ID" value="XM_033814917.1"/>
</dbReference>
<dbReference type="OrthoDB" id="10059875at2759"/>
<dbReference type="PANTHER" id="PTHR42937">
    <property type="match status" value="1"/>
</dbReference>
<dbReference type="AlphaFoldDB" id="A0A6A6D4Z6"/>
<dbReference type="Gene3D" id="3.40.50.1100">
    <property type="match status" value="2"/>
</dbReference>
<accession>A0A6A6D4Z6</accession>
<dbReference type="InterPro" id="IPR036052">
    <property type="entry name" value="TrpB-like_PALP_sf"/>
</dbReference>
<organism evidence="2 3">
    <name type="scientific">Zasmidium cellare ATCC 36951</name>
    <dbReference type="NCBI Taxonomy" id="1080233"/>
    <lineage>
        <taxon>Eukaryota</taxon>
        <taxon>Fungi</taxon>
        <taxon>Dikarya</taxon>
        <taxon>Ascomycota</taxon>
        <taxon>Pezizomycotina</taxon>
        <taxon>Dothideomycetes</taxon>
        <taxon>Dothideomycetidae</taxon>
        <taxon>Mycosphaerellales</taxon>
        <taxon>Mycosphaerellaceae</taxon>
        <taxon>Zasmidium</taxon>
    </lineage>
</organism>
<protein>
    <recommendedName>
        <fullName evidence="1">Tryptophan synthase beta chain-like PALP domain-containing protein</fullName>
    </recommendedName>
</protein>
<dbReference type="PANTHER" id="PTHR42937:SF1">
    <property type="entry name" value="DIAMINOPROPIONATE AMMONIA-LYASE"/>
    <property type="match status" value="1"/>
</dbReference>
<feature type="domain" description="Tryptophan synthase beta chain-like PALP" evidence="1">
    <location>
        <begin position="49"/>
        <end position="373"/>
    </location>
</feature>
<proteinExistence type="predicted"/>
<evidence type="ECO:0000313" key="3">
    <source>
        <dbReference type="Proteomes" id="UP000799537"/>
    </source>
</evidence>
<dbReference type="GeneID" id="54568189"/>
<dbReference type="InterPro" id="IPR001926">
    <property type="entry name" value="TrpB-like_PALP"/>
</dbReference>
<dbReference type="Pfam" id="PF00291">
    <property type="entry name" value="PALP"/>
    <property type="match status" value="1"/>
</dbReference>
<gene>
    <name evidence="2" type="ORF">M409DRAFT_61871</name>
</gene>
<keyword evidence="3" id="KW-1185">Reference proteome</keyword>
<dbReference type="EMBL" id="ML993579">
    <property type="protein sequence ID" value="KAF2173488.1"/>
    <property type="molecule type" value="Genomic_DNA"/>
</dbReference>
<dbReference type="SUPFAM" id="SSF53686">
    <property type="entry name" value="Tryptophan synthase beta subunit-like PLP-dependent enzymes"/>
    <property type="match status" value="1"/>
</dbReference>
<evidence type="ECO:0000259" key="1">
    <source>
        <dbReference type="Pfam" id="PF00291"/>
    </source>
</evidence>
<evidence type="ECO:0000313" key="2">
    <source>
        <dbReference type="EMBL" id="KAF2173488.1"/>
    </source>
</evidence>